<keyword evidence="4" id="KW-1185">Reference proteome</keyword>
<feature type="compositionally biased region" description="Low complexity" evidence="1">
    <location>
        <begin position="593"/>
        <end position="614"/>
    </location>
</feature>
<dbReference type="OrthoDB" id="7613841at2759"/>
<evidence type="ECO:0000259" key="2">
    <source>
        <dbReference type="Pfam" id="PF04851"/>
    </source>
</evidence>
<organism evidence="3 4">
    <name type="scientific">Habropoda laboriosa</name>
    <dbReference type="NCBI Taxonomy" id="597456"/>
    <lineage>
        <taxon>Eukaryota</taxon>
        <taxon>Metazoa</taxon>
        <taxon>Ecdysozoa</taxon>
        <taxon>Arthropoda</taxon>
        <taxon>Hexapoda</taxon>
        <taxon>Insecta</taxon>
        <taxon>Pterygota</taxon>
        <taxon>Neoptera</taxon>
        <taxon>Endopterygota</taxon>
        <taxon>Hymenoptera</taxon>
        <taxon>Apocrita</taxon>
        <taxon>Aculeata</taxon>
        <taxon>Apoidea</taxon>
        <taxon>Anthophila</taxon>
        <taxon>Apidae</taxon>
        <taxon>Habropoda</taxon>
    </lineage>
</organism>
<evidence type="ECO:0000313" key="3">
    <source>
        <dbReference type="EMBL" id="KOC64017.1"/>
    </source>
</evidence>
<gene>
    <name evidence="3" type="ORF">WH47_02338</name>
</gene>
<dbReference type="EMBL" id="KQ414680">
    <property type="protein sequence ID" value="KOC64017.1"/>
    <property type="molecule type" value="Genomic_DNA"/>
</dbReference>
<name>A0A0L7QZN7_9HYME</name>
<dbReference type="Proteomes" id="UP000053825">
    <property type="component" value="Unassembled WGS sequence"/>
</dbReference>
<protein>
    <recommendedName>
        <fullName evidence="2">Helicase/UvrB N-terminal domain-containing protein</fullName>
    </recommendedName>
</protein>
<accession>A0A0L7QZN7</accession>
<dbReference type="Pfam" id="PF04851">
    <property type="entry name" value="ResIII"/>
    <property type="match status" value="1"/>
</dbReference>
<feature type="region of interest" description="Disordered" evidence="1">
    <location>
        <begin position="593"/>
        <end position="617"/>
    </location>
</feature>
<feature type="domain" description="Helicase/UvrB N-terminal" evidence="2">
    <location>
        <begin position="31"/>
        <end position="100"/>
    </location>
</feature>
<sequence>MDDDIGQKLQSMNLSGCSQNLTVKQNMVYKNLNDYQKTAYNDINKLLKESKDKVILIDAPSGSGKTYLLCTLATNYDAAVKFVVFRKDQASQIAKLKNVNAYTYISFNMHHFNLSYKLAIQMFRQHITNNIKELYWLIVYSKKFVTFDKEGSVMIVDAYTIPSPVMLLLLYIVSIKNHMHLIFAGNKMQLNAICKSTLHNESNFYIIQLFADLTINRLSENMRTYDSVLDYKILQFREKLLNCKSAGDVKFNFDLRYLLYTLFEDKYNADERFDTLYIAQKHIDITARLHRFVLYLNSIGMSYVQSPFHYEHQQRWYSLPVNVRAKFFPYLLLVEGYKYIYVDVKGVHDVVILKQIIFDSDCQPLPPCSLEPTTLLVQSVNNNCTMKIERCVLNYYQILPAYRNWLLRDVGLNANLSQFPLRPYVLTYHATLGRTIEKEAVELCTDCTHANFMYVGISCVREYSAIHKIHDKQNLPDYVLTHYMAKKQNDNRYYYRFPTKDPNRDEILKHISSGTVINYIDNIQWKDVKDVSQFERQKLGSYIRIERSAYNHTNKETTTPLMQIVKFVRDNPNVIREVIKNAPVEDFRIFNNNMNNDNNNNAKNKNGNKQQQKKQYTESKAYVYLKDKYAEWFDANEKSE</sequence>
<dbReference type="AlphaFoldDB" id="A0A0L7QZN7"/>
<dbReference type="InterPro" id="IPR006935">
    <property type="entry name" value="Helicase/UvrB_N"/>
</dbReference>
<dbReference type="GO" id="GO:0005524">
    <property type="term" value="F:ATP binding"/>
    <property type="evidence" value="ECO:0007669"/>
    <property type="project" value="InterPro"/>
</dbReference>
<evidence type="ECO:0000256" key="1">
    <source>
        <dbReference type="SAM" id="MobiDB-lite"/>
    </source>
</evidence>
<proteinExistence type="predicted"/>
<dbReference type="SUPFAM" id="SSF52540">
    <property type="entry name" value="P-loop containing nucleoside triphosphate hydrolases"/>
    <property type="match status" value="1"/>
</dbReference>
<dbReference type="GO" id="GO:0003677">
    <property type="term" value="F:DNA binding"/>
    <property type="evidence" value="ECO:0007669"/>
    <property type="project" value="InterPro"/>
</dbReference>
<dbReference type="GO" id="GO:0016787">
    <property type="term" value="F:hydrolase activity"/>
    <property type="evidence" value="ECO:0007669"/>
    <property type="project" value="InterPro"/>
</dbReference>
<reference evidence="3 4" key="1">
    <citation type="submission" date="2015-07" db="EMBL/GenBank/DDBJ databases">
        <title>The genome of Habropoda laboriosa.</title>
        <authorList>
            <person name="Pan H."/>
            <person name="Kapheim K."/>
        </authorList>
    </citation>
    <scope>NUCLEOTIDE SEQUENCE [LARGE SCALE GENOMIC DNA]</scope>
    <source>
        <strain evidence="3">0110345459</strain>
    </source>
</reference>
<evidence type="ECO:0000313" key="4">
    <source>
        <dbReference type="Proteomes" id="UP000053825"/>
    </source>
</evidence>
<dbReference type="InterPro" id="IPR027417">
    <property type="entry name" value="P-loop_NTPase"/>
</dbReference>
<dbReference type="Gene3D" id="3.40.50.300">
    <property type="entry name" value="P-loop containing nucleotide triphosphate hydrolases"/>
    <property type="match status" value="1"/>
</dbReference>